<proteinExistence type="predicted"/>
<dbReference type="AlphaFoldDB" id="A0A2U8PL19"/>
<dbReference type="EMBL" id="CP029425">
    <property type="protein sequence ID" value="AWL98445.1"/>
    <property type="molecule type" value="Genomic_DNA"/>
</dbReference>
<reference evidence="1 2" key="2">
    <citation type="journal article" date="2017" name="Syst. Appl. Microbiol.">
        <title>Soybeans inoculated with root zone soils of Canadian native legumes harbour diverse and novel Bradyrhizobium spp. that possess agricultural potential.</title>
        <authorList>
            <person name="Bromfield E.S.P."/>
            <person name="Cloutier S."/>
            <person name="Tambong J.T."/>
            <person name="Tran Thi T.V."/>
        </authorList>
    </citation>
    <scope>NUCLEOTIDE SEQUENCE [LARGE SCALE GENOMIC DNA]</scope>
    <source>
        <strain evidence="1 2">OO99</strain>
    </source>
</reference>
<reference evidence="1 2" key="1">
    <citation type="journal article" date="2014" name="Int. J. Syst. Evol. Microbiol.">
        <title>Bradyrhizobium ottawaense sp. nov., a symbiotic nitrogen fixing bacterium from root nodules of soybeans in Canada.</title>
        <authorList>
            <person name="Yu X."/>
            <person name="Cloutier S."/>
            <person name="Tambong J.T."/>
            <person name="Bromfield E.S."/>
        </authorList>
    </citation>
    <scope>NUCLEOTIDE SEQUENCE [LARGE SCALE GENOMIC DNA]</scope>
    <source>
        <strain evidence="1 2">OO99</strain>
    </source>
</reference>
<evidence type="ECO:0000313" key="2">
    <source>
        <dbReference type="Proteomes" id="UP000215703"/>
    </source>
</evidence>
<accession>A0A2U8PL19</accession>
<protein>
    <submittedName>
        <fullName evidence="1">Uncharacterized protein</fullName>
    </submittedName>
</protein>
<organism evidence="1 2">
    <name type="scientific">Bradyrhizobium ottawaense</name>
    <dbReference type="NCBI Taxonomy" id="931866"/>
    <lineage>
        <taxon>Bacteria</taxon>
        <taxon>Pseudomonadati</taxon>
        <taxon>Pseudomonadota</taxon>
        <taxon>Alphaproteobacteria</taxon>
        <taxon>Hyphomicrobiales</taxon>
        <taxon>Nitrobacteraceae</taxon>
        <taxon>Bradyrhizobium</taxon>
    </lineage>
</organism>
<name>A0A2U8PL19_9BRAD</name>
<evidence type="ECO:0000313" key="1">
    <source>
        <dbReference type="EMBL" id="AWL98445.1"/>
    </source>
</evidence>
<dbReference type="Proteomes" id="UP000215703">
    <property type="component" value="Chromosome"/>
</dbReference>
<gene>
    <name evidence="1" type="ORF">CIT37_35355</name>
</gene>
<sequence>MFAPAKTPTDILSKVTADIERVL</sequence>